<evidence type="ECO:0000259" key="1">
    <source>
        <dbReference type="PROSITE" id="PS50104"/>
    </source>
</evidence>
<dbReference type="AlphaFoldDB" id="A0A2P6PNQ3"/>
<dbReference type="OMA" id="ANICGCH"/>
<comment type="caution">
    <text evidence="2">The sequence shown here is derived from an EMBL/GenBank/DDBJ whole genome shotgun (WGS) entry which is preliminary data.</text>
</comment>
<dbReference type="Pfam" id="PF00931">
    <property type="entry name" value="NB-ARC"/>
    <property type="match status" value="1"/>
</dbReference>
<dbReference type="SUPFAM" id="SSF52540">
    <property type="entry name" value="P-loop containing nucleoside triphosphate hydrolases"/>
    <property type="match status" value="1"/>
</dbReference>
<dbReference type="GO" id="GO:0006952">
    <property type="term" value="P:defense response"/>
    <property type="evidence" value="ECO:0007669"/>
    <property type="project" value="InterPro"/>
</dbReference>
<dbReference type="GO" id="GO:0016787">
    <property type="term" value="F:hydrolase activity"/>
    <property type="evidence" value="ECO:0007669"/>
    <property type="project" value="UniProtKB-KW"/>
</dbReference>
<dbReference type="EMBL" id="PDCK01000044">
    <property type="protein sequence ID" value="PRQ23555.1"/>
    <property type="molecule type" value="Genomic_DNA"/>
</dbReference>
<dbReference type="InterPro" id="IPR000157">
    <property type="entry name" value="TIR_dom"/>
</dbReference>
<dbReference type="InterPro" id="IPR035897">
    <property type="entry name" value="Toll_tir_struct_dom_sf"/>
</dbReference>
<dbReference type="Gene3D" id="3.40.50.10140">
    <property type="entry name" value="Toll/interleukin-1 receptor homology (TIR) domain"/>
    <property type="match status" value="1"/>
</dbReference>
<dbReference type="InterPro" id="IPR002182">
    <property type="entry name" value="NB-ARC"/>
</dbReference>
<proteinExistence type="predicted"/>
<reference evidence="2 3" key="1">
    <citation type="journal article" date="2018" name="Nat. Genet.">
        <title>The Rosa genome provides new insights in the design of modern roses.</title>
        <authorList>
            <person name="Bendahmane M."/>
        </authorList>
    </citation>
    <scope>NUCLEOTIDE SEQUENCE [LARGE SCALE GENOMIC DNA]</scope>
    <source>
        <strain evidence="3">cv. Old Blush</strain>
    </source>
</reference>
<dbReference type="InterPro" id="IPR044974">
    <property type="entry name" value="Disease_R_plants"/>
</dbReference>
<accession>A0A2P6PNQ3</accession>
<dbReference type="Proteomes" id="UP000238479">
    <property type="component" value="Chromosome 6"/>
</dbReference>
<gene>
    <name evidence="2" type="ORF">RchiOBHm_Chr6g0262671</name>
</gene>
<dbReference type="GO" id="GO:0043531">
    <property type="term" value="F:ADP binding"/>
    <property type="evidence" value="ECO:0007669"/>
    <property type="project" value="InterPro"/>
</dbReference>
<dbReference type="PANTHER" id="PTHR11017:SF570">
    <property type="entry name" value="DISEASE RESISTANCE PROTEIN (TIR-NBS CLASS)-RELATED"/>
    <property type="match status" value="1"/>
</dbReference>
<dbReference type="PANTHER" id="PTHR11017">
    <property type="entry name" value="LEUCINE-RICH REPEAT-CONTAINING PROTEIN"/>
    <property type="match status" value="1"/>
</dbReference>
<evidence type="ECO:0000313" key="3">
    <source>
        <dbReference type="Proteomes" id="UP000238479"/>
    </source>
</evidence>
<protein>
    <submittedName>
        <fullName evidence="2">Putative TIR domain, P-loop containing nucleoside triphosphate hydrolase</fullName>
    </submittedName>
</protein>
<dbReference type="Gene3D" id="3.40.50.300">
    <property type="entry name" value="P-loop containing nucleotide triphosphate hydrolases"/>
    <property type="match status" value="1"/>
</dbReference>
<dbReference type="InterPro" id="IPR027417">
    <property type="entry name" value="P-loop_NTPase"/>
</dbReference>
<evidence type="ECO:0000313" key="2">
    <source>
        <dbReference type="EMBL" id="PRQ23555.1"/>
    </source>
</evidence>
<dbReference type="Pfam" id="PF01582">
    <property type="entry name" value="TIR"/>
    <property type="match status" value="1"/>
</dbReference>
<dbReference type="Gramene" id="PRQ23555">
    <property type="protein sequence ID" value="PRQ23555"/>
    <property type="gene ID" value="RchiOBHm_Chr6g0262671"/>
</dbReference>
<dbReference type="PROSITE" id="PS50104">
    <property type="entry name" value="TIR"/>
    <property type="match status" value="1"/>
</dbReference>
<dbReference type="GO" id="GO:0007165">
    <property type="term" value="P:signal transduction"/>
    <property type="evidence" value="ECO:0007669"/>
    <property type="project" value="InterPro"/>
</dbReference>
<name>A0A2P6PNQ3_ROSCH</name>
<dbReference type="SUPFAM" id="SSF52200">
    <property type="entry name" value="Toll/Interleukin receptor TIR domain"/>
    <property type="match status" value="1"/>
</dbReference>
<organism evidence="2 3">
    <name type="scientific">Rosa chinensis</name>
    <name type="common">China rose</name>
    <dbReference type="NCBI Taxonomy" id="74649"/>
    <lineage>
        <taxon>Eukaryota</taxon>
        <taxon>Viridiplantae</taxon>
        <taxon>Streptophyta</taxon>
        <taxon>Embryophyta</taxon>
        <taxon>Tracheophyta</taxon>
        <taxon>Spermatophyta</taxon>
        <taxon>Magnoliopsida</taxon>
        <taxon>eudicotyledons</taxon>
        <taxon>Gunneridae</taxon>
        <taxon>Pentapetalae</taxon>
        <taxon>rosids</taxon>
        <taxon>fabids</taxon>
        <taxon>Rosales</taxon>
        <taxon>Rosaceae</taxon>
        <taxon>Rosoideae</taxon>
        <taxon>Rosoideae incertae sedis</taxon>
        <taxon>Rosa</taxon>
    </lineage>
</organism>
<keyword evidence="2" id="KW-0378">Hydrolase</keyword>
<keyword evidence="3" id="KW-1185">Reference proteome</keyword>
<sequence length="191" mass="21427">MVRPIFYKVNPSDVRHQRGKFGEALAEHERGLEGEMDKVKSWRAALSEAANLSGWPFSQGHQYEYEFIDKIVEEVSAQVKEPTYLDVAKYPVGIHSRVQEMLEMLDVGGSDVRMVGIWGTGGIGKTTIAKAVYNTVVHKFEFHCFLAKVRKESEQHGGLVNLQNIIVSKILGGKELKVINVDEGINLLRES</sequence>
<feature type="domain" description="TIR" evidence="1">
    <location>
        <begin position="1"/>
        <end position="79"/>
    </location>
</feature>